<comment type="caution">
    <text evidence="7">The sequence shown here is derived from an EMBL/GenBank/DDBJ whole genome shotgun (WGS) entry which is preliminary data.</text>
</comment>
<dbReference type="Pfam" id="PF01943">
    <property type="entry name" value="Polysacc_synt"/>
    <property type="match status" value="1"/>
</dbReference>
<proteinExistence type="predicted"/>
<organism evidence="7 8">
    <name type="scientific">Litchfieldia luteola</name>
    <dbReference type="NCBI Taxonomy" id="682179"/>
    <lineage>
        <taxon>Bacteria</taxon>
        <taxon>Bacillati</taxon>
        <taxon>Bacillota</taxon>
        <taxon>Bacilli</taxon>
        <taxon>Bacillales</taxon>
        <taxon>Bacillaceae</taxon>
        <taxon>Litchfieldia</taxon>
    </lineage>
</organism>
<dbReference type="PANTHER" id="PTHR30250">
    <property type="entry name" value="PST FAMILY PREDICTED COLANIC ACID TRANSPORTER"/>
    <property type="match status" value="1"/>
</dbReference>
<protein>
    <submittedName>
        <fullName evidence="7">Polysaccharide biosynthesis protein</fullName>
    </submittedName>
</protein>
<evidence type="ECO:0000256" key="3">
    <source>
        <dbReference type="ARBA" id="ARBA00022692"/>
    </source>
</evidence>
<dbReference type="PANTHER" id="PTHR30250:SF24">
    <property type="entry name" value="STAGE V SPORULATION PROTEIN B"/>
    <property type="match status" value="1"/>
</dbReference>
<sequence length="446" mass="49853">MNSFFKGTLLLVLAAFFSECIEFLVNMVLAKQLGEEGIGLYMSILPVMFLVVILASLELPISISKFIAEKEQEYHLSLLKHATVLAVIATVALTIIAAVILPFIPIFDEYHPLARWLFILLIPIIAFSSLARGYFMGLHHMGKIAFSNFLRKIVQLSLLVGIYQLFHFERDTALLIALGTLVATEFVVFIYLIQAYFIKVRSSRKLPRQHVGVKEARMSILSVSVPTTALRIFHAMSHAVQPFLIKAALVSAGVTGTLATEQFGLLAGVAMTIGFFPAFIAHSLLIVLIPTVSEAYSKRDIARLNKLLVQVMLLTLAYGVPAVAICYFFAQPLTSLFFESTTAAMYLKLLWPYFLFHFFVIPMQAFLIGLGLVKDAFVHTVWSTIYSFLIMFILGSMHQFQMQGIIIGMNAGVVLLSLMHYMTICKKIDIPLTLRKRTLTPTALKR</sequence>
<keyword evidence="2" id="KW-1003">Cell membrane</keyword>
<feature type="transmembrane region" description="Helical" evidence="6">
    <location>
        <begin position="404"/>
        <end position="425"/>
    </location>
</feature>
<dbReference type="Proteomes" id="UP001516662">
    <property type="component" value="Unassembled WGS sequence"/>
</dbReference>
<feature type="transmembrane region" description="Helical" evidence="6">
    <location>
        <begin position="350"/>
        <end position="373"/>
    </location>
</feature>
<comment type="subcellular location">
    <subcellularLocation>
        <location evidence="1">Cell membrane</location>
        <topology evidence="1">Multi-pass membrane protein</topology>
    </subcellularLocation>
</comment>
<feature type="transmembrane region" description="Helical" evidence="6">
    <location>
        <begin position="172"/>
        <end position="198"/>
    </location>
</feature>
<keyword evidence="4 6" id="KW-1133">Transmembrane helix</keyword>
<feature type="transmembrane region" description="Helical" evidence="6">
    <location>
        <begin position="265"/>
        <end position="287"/>
    </location>
</feature>
<reference evidence="7 8" key="1">
    <citation type="submission" date="2020-10" db="EMBL/GenBank/DDBJ databases">
        <title>Bacillus sp. HD4P25, an endophyte from a halophyte.</title>
        <authorList>
            <person name="Sun J.-Q."/>
        </authorList>
    </citation>
    <scope>NUCLEOTIDE SEQUENCE [LARGE SCALE GENOMIC DNA]</scope>
    <source>
        <strain evidence="7 8">YIM 93174</strain>
    </source>
</reference>
<dbReference type="CDD" id="cd13124">
    <property type="entry name" value="MATE_SpoVB_like"/>
    <property type="match status" value="1"/>
</dbReference>
<evidence type="ECO:0000313" key="7">
    <source>
        <dbReference type="EMBL" id="MBE4910605.1"/>
    </source>
</evidence>
<dbReference type="InterPro" id="IPR002797">
    <property type="entry name" value="Polysacc_synth"/>
</dbReference>
<feature type="transmembrane region" description="Helical" evidence="6">
    <location>
        <begin position="149"/>
        <end position="166"/>
    </location>
</feature>
<evidence type="ECO:0000256" key="5">
    <source>
        <dbReference type="ARBA" id="ARBA00023136"/>
    </source>
</evidence>
<evidence type="ECO:0000256" key="2">
    <source>
        <dbReference type="ARBA" id="ARBA00022475"/>
    </source>
</evidence>
<dbReference type="InterPro" id="IPR024923">
    <property type="entry name" value="PG_synth_SpoVB"/>
</dbReference>
<dbReference type="PIRSF" id="PIRSF038958">
    <property type="entry name" value="PG_synth_SpoVB"/>
    <property type="match status" value="1"/>
</dbReference>
<evidence type="ECO:0000256" key="6">
    <source>
        <dbReference type="SAM" id="Phobius"/>
    </source>
</evidence>
<dbReference type="RefSeq" id="WP_193539881.1">
    <property type="nucleotide sequence ID" value="NZ_JADCLJ010000025.1"/>
</dbReference>
<name>A0ABR9QQ25_9BACI</name>
<keyword evidence="5 6" id="KW-0472">Membrane</keyword>
<keyword evidence="3 6" id="KW-0812">Transmembrane</keyword>
<evidence type="ECO:0000313" key="8">
    <source>
        <dbReference type="Proteomes" id="UP001516662"/>
    </source>
</evidence>
<dbReference type="EMBL" id="JADCLJ010000025">
    <property type="protein sequence ID" value="MBE4910605.1"/>
    <property type="molecule type" value="Genomic_DNA"/>
</dbReference>
<feature type="transmembrane region" description="Helical" evidence="6">
    <location>
        <begin position="307"/>
        <end position="330"/>
    </location>
</feature>
<feature type="transmembrane region" description="Helical" evidence="6">
    <location>
        <begin position="82"/>
        <end position="104"/>
    </location>
</feature>
<feature type="transmembrane region" description="Helical" evidence="6">
    <location>
        <begin position="380"/>
        <end position="398"/>
    </location>
</feature>
<feature type="transmembrane region" description="Helical" evidence="6">
    <location>
        <begin position="40"/>
        <end position="61"/>
    </location>
</feature>
<evidence type="ECO:0000256" key="1">
    <source>
        <dbReference type="ARBA" id="ARBA00004651"/>
    </source>
</evidence>
<gene>
    <name evidence="7" type="ORF">IMZ08_21430</name>
</gene>
<dbReference type="InterPro" id="IPR050833">
    <property type="entry name" value="Poly_Biosynth_Transport"/>
</dbReference>
<evidence type="ECO:0000256" key="4">
    <source>
        <dbReference type="ARBA" id="ARBA00022989"/>
    </source>
</evidence>
<feature type="transmembrane region" description="Helical" evidence="6">
    <location>
        <begin position="243"/>
        <end position="259"/>
    </location>
</feature>
<keyword evidence="8" id="KW-1185">Reference proteome</keyword>
<feature type="transmembrane region" description="Helical" evidence="6">
    <location>
        <begin position="116"/>
        <end position="137"/>
    </location>
</feature>
<accession>A0ABR9QQ25</accession>